<feature type="domain" description="SnoaL-like" evidence="1">
    <location>
        <begin position="13"/>
        <end position="109"/>
    </location>
</feature>
<dbReference type="OrthoDB" id="9812089at2"/>
<keyword evidence="3" id="KW-1185">Reference proteome</keyword>
<dbReference type="PANTHER" id="PTHR38436">
    <property type="entry name" value="POLYKETIDE CYCLASE SNOAL-LIKE DOMAIN"/>
    <property type="match status" value="1"/>
</dbReference>
<dbReference type="PANTHER" id="PTHR38436:SF1">
    <property type="entry name" value="ESTER CYCLASE"/>
    <property type="match status" value="1"/>
</dbReference>
<reference evidence="2 3" key="1">
    <citation type="submission" date="2019-03" db="EMBL/GenBank/DDBJ databases">
        <title>Bradyrhizobium diversity isolated from nodules of Chamaecrista fasciculata.</title>
        <authorList>
            <person name="Klepa M.S."/>
            <person name="Urquiaga M.O."/>
            <person name="Hungria M."/>
            <person name="Delamuta J.R."/>
        </authorList>
    </citation>
    <scope>NUCLEOTIDE SEQUENCE [LARGE SCALE GENOMIC DNA]</scope>
    <source>
        <strain evidence="2 3">CNPSo 3448</strain>
    </source>
</reference>
<organism evidence="2 3">
    <name type="scientific">Bradyrhizobium niftali</name>
    <dbReference type="NCBI Taxonomy" id="2560055"/>
    <lineage>
        <taxon>Bacteria</taxon>
        <taxon>Pseudomonadati</taxon>
        <taxon>Pseudomonadota</taxon>
        <taxon>Alphaproteobacteria</taxon>
        <taxon>Hyphomicrobiales</taxon>
        <taxon>Nitrobacteraceae</taxon>
        <taxon>Bradyrhizobium</taxon>
    </lineage>
</organism>
<gene>
    <name evidence="2" type="ORF">E4K65_00845</name>
</gene>
<dbReference type="GO" id="GO:0030638">
    <property type="term" value="P:polyketide metabolic process"/>
    <property type="evidence" value="ECO:0007669"/>
    <property type="project" value="InterPro"/>
</dbReference>
<dbReference type="Gene3D" id="3.10.450.50">
    <property type="match status" value="1"/>
</dbReference>
<accession>A0A4Y9M6D9</accession>
<dbReference type="Proteomes" id="UP000297966">
    <property type="component" value="Unassembled WGS sequence"/>
</dbReference>
<name>A0A4Y9M6D9_9BRAD</name>
<dbReference type="SUPFAM" id="SSF54427">
    <property type="entry name" value="NTF2-like"/>
    <property type="match status" value="1"/>
</dbReference>
<protein>
    <submittedName>
        <fullName evidence="2">Polyketide cyclase</fullName>
    </submittedName>
</protein>
<evidence type="ECO:0000313" key="2">
    <source>
        <dbReference type="EMBL" id="TFV50685.1"/>
    </source>
</evidence>
<dbReference type="AlphaFoldDB" id="A0A4Y9M6D9"/>
<evidence type="ECO:0000313" key="3">
    <source>
        <dbReference type="Proteomes" id="UP000297966"/>
    </source>
</evidence>
<dbReference type="EMBL" id="SPQT01000001">
    <property type="protein sequence ID" value="TFV50685.1"/>
    <property type="molecule type" value="Genomic_DNA"/>
</dbReference>
<proteinExistence type="predicted"/>
<dbReference type="InterPro" id="IPR032710">
    <property type="entry name" value="NTF2-like_dom_sf"/>
</dbReference>
<dbReference type="InterPro" id="IPR037401">
    <property type="entry name" value="SnoaL-like"/>
</dbReference>
<comment type="caution">
    <text evidence="2">The sequence shown here is derived from an EMBL/GenBank/DDBJ whole genome shotgun (WGS) entry which is preliminary data.</text>
</comment>
<dbReference type="RefSeq" id="WP_135172490.1">
    <property type="nucleotide sequence ID" value="NZ_SPQT01000001.1"/>
</dbReference>
<evidence type="ECO:0000259" key="1">
    <source>
        <dbReference type="Pfam" id="PF12680"/>
    </source>
</evidence>
<sequence>MNQVIPANKAIVLDFLEKAINQGDFDAAATHFGPRYVQHNPMIGDGVEGIRNHMSALRRQFPELRGEVKRIVAEGDLVIAHVHARRTPTDPGLAIVDIFRLEDGKLVEHWEVRQPVPDDAVHDNGMF</sequence>
<dbReference type="Pfam" id="PF12680">
    <property type="entry name" value="SnoaL_2"/>
    <property type="match status" value="1"/>
</dbReference>
<dbReference type="InterPro" id="IPR009959">
    <property type="entry name" value="Cyclase_SnoaL-like"/>
</dbReference>